<dbReference type="Gene3D" id="2.60.40.10">
    <property type="entry name" value="Immunoglobulins"/>
    <property type="match status" value="1"/>
</dbReference>
<evidence type="ECO:0008006" key="4">
    <source>
        <dbReference type="Google" id="ProtNLM"/>
    </source>
</evidence>
<protein>
    <recommendedName>
        <fullName evidence="4">Ig-like domain-containing protein</fullName>
    </recommendedName>
</protein>
<dbReference type="InterPro" id="IPR036179">
    <property type="entry name" value="Ig-like_dom_sf"/>
</dbReference>
<keyword evidence="1" id="KW-1133">Transmembrane helix</keyword>
<gene>
    <name evidence="2" type="ORF">BaRGS_00015055</name>
</gene>
<dbReference type="AlphaFoldDB" id="A0ABD0L380"/>
<dbReference type="EMBL" id="JACVVK020000090">
    <property type="protein sequence ID" value="KAK7493726.1"/>
    <property type="molecule type" value="Genomic_DNA"/>
</dbReference>
<sequence length="312" mass="34793">KCHHVVKEISKGKYHLRCTMPHLMKYEVKIVRGGQTVIGACPANQKQCQTFESCDSTYISDEICITKGRFNHDLELVAETNTSRVVYSPQRAAKCEDTARYTCQATNTGEIYRSKVVDLSVLCPPRVDDTDFDNATERFVIKLKLSPSSHVMHVPFVANPPTDLVAQIFRATGTAHSNPSFHFPNHPLSSEKCCEKFTTNCSAYDHEQRFKAFCDVTISNVTSKDAGIYVMVVSNSAGSANVTIKLVGKLQISKVEHRTPTKDEGLWLMLGIILGTVSLMFLCASCLFCIRRVYLYKKKKEDRTSLASSAST</sequence>
<accession>A0ABD0L380</accession>
<evidence type="ECO:0000313" key="2">
    <source>
        <dbReference type="EMBL" id="KAK7493726.1"/>
    </source>
</evidence>
<dbReference type="SUPFAM" id="SSF48726">
    <property type="entry name" value="Immunoglobulin"/>
    <property type="match status" value="1"/>
</dbReference>
<dbReference type="Proteomes" id="UP001519460">
    <property type="component" value="Unassembled WGS sequence"/>
</dbReference>
<feature type="non-terminal residue" evidence="2">
    <location>
        <position position="1"/>
    </location>
</feature>
<keyword evidence="1" id="KW-0472">Membrane</keyword>
<name>A0ABD0L380_9CAEN</name>
<feature type="transmembrane region" description="Helical" evidence="1">
    <location>
        <begin position="266"/>
        <end position="290"/>
    </location>
</feature>
<reference evidence="2 3" key="1">
    <citation type="journal article" date="2023" name="Sci. Data">
        <title>Genome assembly of the Korean intertidal mud-creeper Batillaria attramentaria.</title>
        <authorList>
            <person name="Patra A.K."/>
            <person name="Ho P.T."/>
            <person name="Jun S."/>
            <person name="Lee S.J."/>
            <person name="Kim Y."/>
            <person name="Won Y.J."/>
        </authorList>
    </citation>
    <scope>NUCLEOTIDE SEQUENCE [LARGE SCALE GENOMIC DNA]</scope>
    <source>
        <strain evidence="2">Wonlab-2016</strain>
    </source>
</reference>
<dbReference type="InterPro" id="IPR013783">
    <property type="entry name" value="Ig-like_fold"/>
</dbReference>
<comment type="caution">
    <text evidence="2">The sequence shown here is derived from an EMBL/GenBank/DDBJ whole genome shotgun (WGS) entry which is preliminary data.</text>
</comment>
<keyword evidence="1" id="KW-0812">Transmembrane</keyword>
<keyword evidence="3" id="KW-1185">Reference proteome</keyword>
<organism evidence="2 3">
    <name type="scientific">Batillaria attramentaria</name>
    <dbReference type="NCBI Taxonomy" id="370345"/>
    <lineage>
        <taxon>Eukaryota</taxon>
        <taxon>Metazoa</taxon>
        <taxon>Spiralia</taxon>
        <taxon>Lophotrochozoa</taxon>
        <taxon>Mollusca</taxon>
        <taxon>Gastropoda</taxon>
        <taxon>Caenogastropoda</taxon>
        <taxon>Sorbeoconcha</taxon>
        <taxon>Cerithioidea</taxon>
        <taxon>Batillariidae</taxon>
        <taxon>Batillaria</taxon>
    </lineage>
</organism>
<evidence type="ECO:0000313" key="3">
    <source>
        <dbReference type="Proteomes" id="UP001519460"/>
    </source>
</evidence>
<proteinExistence type="predicted"/>
<evidence type="ECO:0000256" key="1">
    <source>
        <dbReference type="SAM" id="Phobius"/>
    </source>
</evidence>